<dbReference type="EMBL" id="MTPS01000173">
    <property type="protein sequence ID" value="ONG34793.1"/>
    <property type="molecule type" value="Genomic_DNA"/>
</dbReference>
<proteinExistence type="predicted"/>
<comment type="caution">
    <text evidence="1">The sequence shown here is derived from an EMBL/GenBank/DDBJ whole genome shotgun (WGS) entry which is preliminary data.</text>
</comment>
<sequence>MAALTHPAYQRRRLQRSFRTLKESGRTHLGASFVLRCFQHLSLPHLATGQCHWHDNPNTSDASTPVLSY</sequence>
<reference evidence="1 2" key="1">
    <citation type="submission" date="2017-01" db="EMBL/GenBank/DDBJ databases">
        <title>Draft genome sequence of an E. coli strain isolated from human, in Amazon, Brazil.</title>
        <authorList>
            <person name="Moura Q."/>
            <person name="Fernandes M.R."/>
            <person name="Cerdeira L."/>
            <person name="Vianello M."/>
            <person name="Souza T.A."/>
            <person name="Ienne S."/>
            <person name="Lincopan N."/>
        </authorList>
    </citation>
    <scope>NUCLEOTIDE SEQUENCE [LARGE SCALE GENOMIC DNA]</scope>
    <source>
        <strain evidence="1 2">ICBEcBL-II-13</strain>
    </source>
</reference>
<dbReference type="AlphaFoldDB" id="A0A1U7K1E4"/>
<dbReference type="Proteomes" id="UP000188967">
    <property type="component" value="Unassembled WGS sequence"/>
</dbReference>
<protein>
    <submittedName>
        <fullName evidence="1">Uncharacterized protein</fullName>
    </submittedName>
</protein>
<organism evidence="1 2">
    <name type="scientific">Escherichia coli</name>
    <dbReference type="NCBI Taxonomy" id="562"/>
    <lineage>
        <taxon>Bacteria</taxon>
        <taxon>Pseudomonadati</taxon>
        <taxon>Pseudomonadota</taxon>
        <taxon>Gammaproteobacteria</taxon>
        <taxon>Enterobacterales</taxon>
        <taxon>Enterobacteriaceae</taxon>
        <taxon>Escherichia</taxon>
    </lineage>
</organism>
<gene>
    <name evidence="1" type="ORF">BXT93_11560</name>
</gene>
<evidence type="ECO:0000313" key="1">
    <source>
        <dbReference type="EMBL" id="ONG34793.1"/>
    </source>
</evidence>
<evidence type="ECO:0000313" key="2">
    <source>
        <dbReference type="Proteomes" id="UP000188967"/>
    </source>
</evidence>
<accession>A0A1U7K1E4</accession>
<name>A0A1U7K1E4_ECOLX</name>